<evidence type="ECO:0000313" key="2">
    <source>
        <dbReference type="Proteomes" id="UP000637643"/>
    </source>
</evidence>
<gene>
    <name evidence="1" type="ORF">GCM10010912_44740</name>
</gene>
<organism evidence="1 2">
    <name type="scientific">Paenibacillus albidus</name>
    <dbReference type="NCBI Taxonomy" id="2041023"/>
    <lineage>
        <taxon>Bacteria</taxon>
        <taxon>Bacillati</taxon>
        <taxon>Bacillota</taxon>
        <taxon>Bacilli</taxon>
        <taxon>Bacillales</taxon>
        <taxon>Paenibacillaceae</taxon>
        <taxon>Paenibacillus</taxon>
    </lineage>
</organism>
<sequence>MKGKNALECAVQGKLARMKGKNASEMCRSGLLQTKGLNELHYSHIPKRKGLPLERQPLSFISVCAKGA</sequence>
<reference evidence="1" key="2">
    <citation type="submission" date="2020-09" db="EMBL/GenBank/DDBJ databases">
        <authorList>
            <person name="Sun Q."/>
            <person name="Zhou Y."/>
        </authorList>
    </citation>
    <scope>NUCLEOTIDE SEQUENCE</scope>
    <source>
        <strain evidence="1">CGMCC 1.16134</strain>
    </source>
</reference>
<comment type="caution">
    <text evidence="1">The sequence shown here is derived from an EMBL/GenBank/DDBJ whole genome shotgun (WGS) entry which is preliminary data.</text>
</comment>
<dbReference type="AlphaFoldDB" id="A0A917FNW8"/>
<keyword evidence="2" id="KW-1185">Reference proteome</keyword>
<protein>
    <submittedName>
        <fullName evidence="1">Uncharacterized protein</fullName>
    </submittedName>
</protein>
<proteinExistence type="predicted"/>
<reference evidence="1" key="1">
    <citation type="journal article" date="2014" name="Int. J. Syst. Evol. Microbiol.">
        <title>Complete genome sequence of Corynebacterium casei LMG S-19264T (=DSM 44701T), isolated from a smear-ripened cheese.</title>
        <authorList>
            <consortium name="US DOE Joint Genome Institute (JGI-PGF)"/>
            <person name="Walter F."/>
            <person name="Albersmeier A."/>
            <person name="Kalinowski J."/>
            <person name="Ruckert C."/>
        </authorList>
    </citation>
    <scope>NUCLEOTIDE SEQUENCE</scope>
    <source>
        <strain evidence="1">CGMCC 1.16134</strain>
    </source>
</reference>
<dbReference type="EMBL" id="BMKR01000022">
    <property type="protein sequence ID" value="GGF94843.1"/>
    <property type="molecule type" value="Genomic_DNA"/>
</dbReference>
<evidence type="ECO:0000313" key="1">
    <source>
        <dbReference type="EMBL" id="GGF94843.1"/>
    </source>
</evidence>
<name>A0A917FNW8_9BACL</name>
<accession>A0A917FNW8</accession>
<dbReference type="Proteomes" id="UP000637643">
    <property type="component" value="Unassembled WGS sequence"/>
</dbReference>